<evidence type="ECO:0000313" key="2">
    <source>
        <dbReference type="Proteomes" id="UP000016960"/>
    </source>
</evidence>
<dbReference type="AlphaFoldDB" id="U5DQ80"/>
<reference evidence="1 2" key="1">
    <citation type="submission" date="2013-05" db="EMBL/GenBank/DDBJ databases">
        <title>Draft genome sequence of Rubidibacter lacunae KORDI 51-2.</title>
        <authorList>
            <person name="Choi D.H."/>
            <person name="Noh J.H."/>
            <person name="Kwon K.-K."/>
            <person name="Lee J.-H."/>
            <person name="Ryu J.-Y."/>
        </authorList>
    </citation>
    <scope>NUCLEOTIDE SEQUENCE [LARGE SCALE GENOMIC DNA]</scope>
    <source>
        <strain evidence="1 2">KORDI 51-2</strain>
    </source>
</reference>
<dbReference type="Proteomes" id="UP000016960">
    <property type="component" value="Unassembled WGS sequence"/>
</dbReference>
<organism evidence="1 2">
    <name type="scientific">Rubidibacter lacunae KORDI 51-2</name>
    <dbReference type="NCBI Taxonomy" id="582515"/>
    <lineage>
        <taxon>Bacteria</taxon>
        <taxon>Bacillati</taxon>
        <taxon>Cyanobacteriota</taxon>
        <taxon>Cyanophyceae</taxon>
        <taxon>Oscillatoriophycideae</taxon>
        <taxon>Chroococcales</taxon>
        <taxon>Aphanothecaceae</taxon>
        <taxon>Rubidibacter</taxon>
    </lineage>
</organism>
<name>U5DQ80_9CHRO</name>
<keyword evidence="2" id="KW-1185">Reference proteome</keyword>
<gene>
    <name evidence="1" type="ORF">KR51_00004830</name>
</gene>
<comment type="caution">
    <text evidence="1">The sequence shown here is derived from an EMBL/GenBank/DDBJ whole genome shotgun (WGS) entry which is preliminary data.</text>
</comment>
<dbReference type="EMBL" id="ASSJ01000007">
    <property type="protein sequence ID" value="ERN42769.1"/>
    <property type="molecule type" value="Genomic_DNA"/>
</dbReference>
<accession>U5DQ80</accession>
<evidence type="ECO:0000313" key="1">
    <source>
        <dbReference type="EMBL" id="ERN42769.1"/>
    </source>
</evidence>
<sequence>MAGTERGVRAERQHNDRLLLDNRDNRFSLFHSFPFPRQDFSFRAENNLYFPSTLREAALGNSNSYKSVAEAILDELSIIQRTHDYIDKQSPKPDDSGERELIRATQELVETDIESTENRLKRLRSHRLHGLSFARASSETGFQLLHVLRANVVTGISDLSNELVAREFAFLLAQLPQSLPLGGRPSDCFEIPDRTLDCRHIDLAALSSSVFCTNSRRSQRFSRPTTGIVSRASLRFRALSSPQNTPHLLTELRVRHYCNRPTVSPSPKRIGLVRYLVCQLLLLLDEVSGRDRLDERAIAQAFGAHYQAAFDPLAGVRNRSMGVSGEVIEAAIATPEHRAGEPVRL</sequence>
<dbReference type="InParanoid" id="U5DQ80"/>
<proteinExistence type="predicted"/>
<protein>
    <submittedName>
        <fullName evidence="1">Uncharacterized protein</fullName>
    </submittedName>
</protein>
<dbReference type="STRING" id="582515.KR51_00004830"/>